<comment type="caution">
    <text evidence="3">The sequence shown here is derived from an EMBL/GenBank/DDBJ whole genome shotgun (WGS) entry which is preliminary data.</text>
</comment>
<feature type="domain" description="Glycosyltransferase 2-like" evidence="1">
    <location>
        <begin position="589"/>
        <end position="712"/>
    </location>
</feature>
<dbReference type="InterPro" id="IPR001173">
    <property type="entry name" value="Glyco_trans_2-like"/>
</dbReference>
<evidence type="ECO:0000313" key="4">
    <source>
        <dbReference type="Proteomes" id="UP000345527"/>
    </source>
</evidence>
<evidence type="ECO:0000313" key="2">
    <source>
        <dbReference type="EMBL" id="KAA8815677.1"/>
    </source>
</evidence>
<dbReference type="SUPFAM" id="SSF53448">
    <property type="entry name" value="Nucleotide-diphospho-sugar transferases"/>
    <property type="match status" value="2"/>
</dbReference>
<name>A0A5J5DSG2_9BIFI</name>
<dbReference type="PANTHER" id="PTHR43179">
    <property type="entry name" value="RHAMNOSYLTRANSFERASE WBBL"/>
    <property type="match status" value="1"/>
</dbReference>
<evidence type="ECO:0000259" key="1">
    <source>
        <dbReference type="Pfam" id="PF00535"/>
    </source>
</evidence>
<reference evidence="4 5" key="1">
    <citation type="journal article" date="2019" name="Syst. Appl. Microbiol.">
        <title>Characterization of Bifidobacterium species in feaces of the Egyptian fruit bat: Description of B. vespertilionis sp. nov. and B. rousetti sp. nov.</title>
        <authorList>
            <person name="Modesto M."/>
            <person name="Satti M."/>
            <person name="Watanabe K."/>
            <person name="Puglisi E."/>
            <person name="Morelli L."/>
            <person name="Huang C.-H."/>
            <person name="Liou J.-S."/>
            <person name="Miyashita M."/>
            <person name="Tamura T."/>
            <person name="Saito S."/>
            <person name="Mori K."/>
            <person name="Huang L."/>
            <person name="Sciavilla P."/>
            <person name="Sandri C."/>
            <person name="Spiezio C."/>
            <person name="Vitali F."/>
            <person name="Cavalieri D."/>
            <person name="Perpetuini G."/>
            <person name="Tofalo R."/>
            <person name="Bonetti A."/>
            <person name="Arita M."/>
            <person name="Mattarelli P."/>
        </authorList>
    </citation>
    <scope>NUCLEOTIDE SEQUENCE [LARGE SCALE GENOMIC DNA]</scope>
    <source>
        <strain evidence="2 5">RST16</strain>
        <strain evidence="3 4">RST8</strain>
    </source>
</reference>
<dbReference type="InterPro" id="IPR029044">
    <property type="entry name" value="Nucleotide-diphossugar_trans"/>
</dbReference>
<dbReference type="EMBL" id="RZNZ01000027">
    <property type="protein sequence ID" value="KAA8815677.1"/>
    <property type="molecule type" value="Genomic_DNA"/>
</dbReference>
<dbReference type="CDD" id="cd04186">
    <property type="entry name" value="GT_2_like_c"/>
    <property type="match status" value="1"/>
</dbReference>
<dbReference type="Pfam" id="PF00535">
    <property type="entry name" value="Glycos_transf_2"/>
    <property type="match status" value="2"/>
</dbReference>
<dbReference type="OrthoDB" id="9788101at2"/>
<dbReference type="Gene3D" id="3.90.550.10">
    <property type="entry name" value="Spore Coat Polysaccharide Biosynthesis Protein SpsA, Chain A"/>
    <property type="match status" value="2"/>
</dbReference>
<proteinExistence type="predicted"/>
<evidence type="ECO:0000313" key="3">
    <source>
        <dbReference type="EMBL" id="KAA8820847.1"/>
    </source>
</evidence>
<protein>
    <submittedName>
        <fullName evidence="3">Glycosyltransferase</fullName>
    </submittedName>
</protein>
<gene>
    <name evidence="3" type="ORF">EM848_11830</name>
    <name evidence="2" type="ORF">EMO90_11920</name>
</gene>
<dbReference type="EMBL" id="RZOA01000043">
    <property type="protein sequence ID" value="KAA8820847.1"/>
    <property type="molecule type" value="Genomic_DNA"/>
</dbReference>
<dbReference type="Proteomes" id="UP000345527">
    <property type="component" value="Unassembled WGS sequence"/>
</dbReference>
<dbReference type="GO" id="GO:0016757">
    <property type="term" value="F:glycosyltransferase activity"/>
    <property type="evidence" value="ECO:0007669"/>
    <property type="project" value="UniProtKB-KW"/>
</dbReference>
<keyword evidence="5" id="KW-1185">Reference proteome</keyword>
<dbReference type="AlphaFoldDB" id="A0A5J5DSG2"/>
<sequence>MTLCGVAHSVTSQVIWYELIIPGRRSMSYSIECMCRGDGKGYAKITGEGLRADRLVAVAEAKNGQTIVCGIYPYAFPNEDPTAVRRSGDEHALDNSGIGSCVVAMPLLDGTDLQIRLYDRGTEQEGGTEQNGSTAVAPVFEFPFKALASKIKSRLAYKFHPELASEIRGFDQRRLAVSPYLYVTGIFPVSPSEVSVRFTVRFPKRDMANGDIAIRVLDASATPIDATPMIIEDTDVFTRGDFNAPMWERVYAVRIPKDPRTLCIEATQDGHGHPYGNFTCILAPMFEGFVNGTLNGTRNAYHEPSYPSWFERRRANVNDLAAQRDAIKAWEYQPKISVVSVLFNTPAAYLTAMLDSVLGQSYANFELVLVNVSGRNAQIDAILDRYRDPRIRIMEAENKNIADNTNVGIAASTGDYIAFVDHDDVIEPDALYQYVSALQDDRGIDLMYCDEDRLDNGEYNHPFFKPQFNRDWLYAYNYVTHMLMVSRHALSQIELSGADVAGAQDYDMILKISEVARSIRAIPYVLYHWRIHQGSTSSNPGSKPYADDAGRLALSRHFERIGVKATVRESELPFRYRTEYARDHDPKVSIVIPTKDHAAMLAQCVDSVLRKTEYQNYDITLVENNSVEPETFAYYERIQKESDKVRVVTWEGHGFNYSAICNYGAKQSDGEIILFLNNDTEVIAPEWLGAMVNYMARPDVGVVGAKLICRDGIVSHGGVWVSVNNVGYMGYDLAADDSGYMETMRYPYNPEAITGACQMIPRALFEQLGGLDESLAVVLNDVDLCLKAEQAGYVTVFEPKALLYHNEHTSRGRDENDPRKQRRADDEYGRFFLKWNPVLRPGRFINLNLNQYDGNYKIRY</sequence>
<evidence type="ECO:0000313" key="5">
    <source>
        <dbReference type="Proteomes" id="UP000374630"/>
    </source>
</evidence>
<dbReference type="Proteomes" id="UP000374630">
    <property type="component" value="Unassembled WGS sequence"/>
</dbReference>
<feature type="domain" description="Glycosyltransferase 2-like" evidence="1">
    <location>
        <begin position="337"/>
        <end position="490"/>
    </location>
</feature>
<keyword evidence="3" id="KW-0808">Transferase</keyword>
<accession>A0A5J5DSG2</accession>
<dbReference type="PANTHER" id="PTHR43179:SF7">
    <property type="entry name" value="RHAMNOSYLTRANSFERASE WBBL"/>
    <property type="match status" value="1"/>
</dbReference>
<organism evidence="3 4">
    <name type="scientific">Bifidobacterium vespertilionis</name>
    <dbReference type="NCBI Taxonomy" id="2562524"/>
    <lineage>
        <taxon>Bacteria</taxon>
        <taxon>Bacillati</taxon>
        <taxon>Actinomycetota</taxon>
        <taxon>Actinomycetes</taxon>
        <taxon>Bifidobacteriales</taxon>
        <taxon>Bifidobacteriaceae</taxon>
        <taxon>Bifidobacterium</taxon>
    </lineage>
</organism>